<dbReference type="Proteomes" id="UP000280298">
    <property type="component" value="Chromosome"/>
</dbReference>
<keyword evidence="1" id="KW-0812">Transmembrane</keyword>
<keyword evidence="3" id="KW-1185">Reference proteome</keyword>
<protein>
    <recommendedName>
        <fullName evidence="4">DUF3558 domain-containing protein</fullName>
    </recommendedName>
</protein>
<feature type="transmembrane region" description="Helical" evidence="1">
    <location>
        <begin position="15"/>
        <end position="35"/>
    </location>
</feature>
<keyword evidence="1" id="KW-1133">Transmembrane helix</keyword>
<keyword evidence="1" id="KW-0472">Membrane</keyword>
<dbReference type="EMBL" id="CP034539">
    <property type="protein sequence ID" value="AZQ37796.1"/>
    <property type="molecule type" value="Genomic_DNA"/>
</dbReference>
<evidence type="ECO:0000313" key="3">
    <source>
        <dbReference type="Proteomes" id="UP000280298"/>
    </source>
</evidence>
<gene>
    <name evidence="2" type="ORF">EJ357_33640</name>
</gene>
<dbReference type="AlphaFoldDB" id="A0A3S9MFB0"/>
<evidence type="ECO:0000313" key="2">
    <source>
        <dbReference type="EMBL" id="AZQ37796.1"/>
    </source>
</evidence>
<evidence type="ECO:0000256" key="1">
    <source>
        <dbReference type="SAM" id="Phobius"/>
    </source>
</evidence>
<dbReference type="RefSeq" id="WP_126395465.1">
    <property type="nucleotide sequence ID" value="NZ_CP034539.1"/>
</dbReference>
<sequence length="231" mass="24723">MDEQGNAVQSRKRSIYVLMAVVVLAAASAGGYVWWGSRSENATRQTATPPTLPATLCGTSISTKAVLQFHAKPVHEAYEREYFGGLNAPLTERSADGDGGQCALNIDDEVTTITSELDNELVGRQHIAQQVDKGGNSVEWGPARGYAYSGGSTELAVISTPCTLRNETSGERDYAIRVSVAAPGLHGSEQKIRKAREAMVELAADVTRYVTKHSAECLNADELPSTVPVLK</sequence>
<evidence type="ECO:0008006" key="4">
    <source>
        <dbReference type="Google" id="ProtNLM"/>
    </source>
</evidence>
<reference evidence="2 3" key="1">
    <citation type="journal article" date="2019" name="Int. J. Syst. Evol. Microbiol.">
        <title>Streptomyces cyaneochromogenes sp. nov., a blue pigment-producing actinomycete from manganese-contaminated soil.</title>
        <authorList>
            <person name="Tang X."/>
            <person name="Zhao J."/>
            <person name="Li K."/>
            <person name="Chen Z."/>
            <person name="Sun Y."/>
            <person name="Gao J."/>
        </authorList>
    </citation>
    <scope>NUCLEOTIDE SEQUENCE [LARGE SCALE GENOMIC DNA]</scope>
    <source>
        <strain evidence="2 3">MK-45</strain>
    </source>
</reference>
<proteinExistence type="predicted"/>
<accession>A0A3S9MFB0</accession>
<name>A0A3S9MFB0_9ACTN</name>
<organism evidence="2 3">
    <name type="scientific">Streptomyces cyaneochromogenes</name>
    <dbReference type="NCBI Taxonomy" id="2496836"/>
    <lineage>
        <taxon>Bacteria</taxon>
        <taxon>Bacillati</taxon>
        <taxon>Actinomycetota</taxon>
        <taxon>Actinomycetes</taxon>
        <taxon>Kitasatosporales</taxon>
        <taxon>Streptomycetaceae</taxon>
        <taxon>Streptomyces</taxon>
    </lineage>
</organism>
<dbReference type="KEGG" id="scya:EJ357_33640"/>